<proteinExistence type="inferred from homology"/>
<evidence type="ECO:0000256" key="8">
    <source>
        <dbReference type="SAM" id="MobiDB-lite"/>
    </source>
</evidence>
<feature type="compositionally biased region" description="Low complexity" evidence="8">
    <location>
        <begin position="87"/>
        <end position="97"/>
    </location>
</feature>
<comment type="caution">
    <text evidence="9">The sequence shown here is derived from an EMBL/GenBank/DDBJ whole genome shotgun (WGS) entry which is preliminary data.</text>
</comment>
<evidence type="ECO:0000256" key="1">
    <source>
        <dbReference type="ARBA" id="ARBA00001946"/>
    </source>
</evidence>
<reference evidence="9 10" key="1">
    <citation type="submission" date="2018-09" db="EMBL/GenBank/DDBJ databases">
        <title>YIM PH21274 draft genome.</title>
        <authorList>
            <person name="Miao C."/>
        </authorList>
    </citation>
    <scope>NUCLEOTIDE SEQUENCE [LARGE SCALE GENOMIC DNA]</scope>
    <source>
        <strain evidence="9 10">YIM PH 21724</strain>
    </source>
</reference>
<comment type="catalytic activity">
    <reaction evidence="5">
        <text>(E)-2-methylgeranyl diphosphate + H2O = 2-methylisoborneol + diphosphate</text>
        <dbReference type="Rhea" id="RHEA:32571"/>
        <dbReference type="ChEBI" id="CHEBI:15377"/>
        <dbReference type="ChEBI" id="CHEBI:33019"/>
        <dbReference type="ChEBI" id="CHEBI:61984"/>
        <dbReference type="ChEBI" id="CHEBI:61987"/>
        <dbReference type="EC" id="4.2.3.118"/>
    </reaction>
</comment>
<dbReference type="PANTHER" id="PTHR35201:SF4">
    <property type="entry name" value="BETA-PINACENE SYNTHASE-RELATED"/>
    <property type="match status" value="1"/>
</dbReference>
<dbReference type="SFLD" id="SFLDS00005">
    <property type="entry name" value="Isoprenoid_Synthase_Type_I"/>
    <property type="match status" value="1"/>
</dbReference>
<evidence type="ECO:0000256" key="7">
    <source>
        <dbReference type="RuleBase" id="RU366034"/>
    </source>
</evidence>
<feature type="region of interest" description="Disordered" evidence="8">
    <location>
        <begin position="140"/>
        <end position="174"/>
    </location>
</feature>
<dbReference type="InterPro" id="IPR034686">
    <property type="entry name" value="Terpene_cyclase-like_2"/>
</dbReference>
<evidence type="ECO:0000313" key="10">
    <source>
        <dbReference type="Proteomes" id="UP000266677"/>
    </source>
</evidence>
<protein>
    <recommendedName>
        <fullName evidence="7">Terpene synthase</fullName>
        <ecNumber evidence="7">4.2.3.-</ecNumber>
    </recommendedName>
</protein>
<comment type="cofactor">
    <cofactor evidence="1 7">
        <name>Mg(2+)</name>
        <dbReference type="ChEBI" id="CHEBI:18420"/>
    </cofactor>
</comment>
<dbReference type="Proteomes" id="UP000266677">
    <property type="component" value="Unassembled WGS sequence"/>
</dbReference>
<dbReference type="EMBL" id="QZFU01000045">
    <property type="protein sequence ID" value="RJO69304.1"/>
    <property type="molecule type" value="Genomic_DNA"/>
</dbReference>
<dbReference type="EC" id="4.2.3.-" evidence="7"/>
<dbReference type="SUPFAM" id="SSF48576">
    <property type="entry name" value="Terpenoid synthases"/>
    <property type="match status" value="1"/>
</dbReference>
<feature type="compositionally biased region" description="Basic and acidic residues" evidence="8">
    <location>
        <begin position="45"/>
        <end position="54"/>
    </location>
</feature>
<dbReference type="NCBIfam" id="NF041167">
    <property type="entry name" value="f2_encap_cargo2"/>
    <property type="match status" value="1"/>
</dbReference>
<evidence type="ECO:0000256" key="5">
    <source>
        <dbReference type="ARBA" id="ARBA00035573"/>
    </source>
</evidence>
<dbReference type="AlphaFoldDB" id="A0A3A4K4U8"/>
<feature type="compositionally biased region" description="Polar residues" evidence="8">
    <location>
        <begin position="100"/>
        <end position="109"/>
    </location>
</feature>
<name>A0A3A4K4U8_9NOCA</name>
<dbReference type="GO" id="GO:0042214">
    <property type="term" value="P:terpene metabolic process"/>
    <property type="evidence" value="ECO:0007669"/>
    <property type="project" value="InterPro"/>
</dbReference>
<feature type="region of interest" description="Disordered" evidence="8">
    <location>
        <begin position="87"/>
        <end position="122"/>
    </location>
</feature>
<keyword evidence="3 7" id="KW-0460">Magnesium</keyword>
<sequence>MSVLSRTAASPAGSELAALVAALLADSAAAPADLLPTRSPQAAAPHRDSSHEADSPTPSHLPGPTGLGASGLLEPLLEAGVRVAPAPGGAVSPAEPANADPSTSVQSDSAAPRSATEAISRAAPERRVWVPLGPSGLGTDFTHVRASAPQRQTPSGPTELDSGSPRRTDNGAGIPALYCPPPVRDDPELGAAVNAGLLTWAEGIGLYEGRLDTLRNADFGRLIMLAHPDCDDADRLLAAAKCAVTEWSVDDYYCEEDAADTAPDGSASDAAAELGPKLEMAAAAMDPVHLPVRYQAQLERALQSDPILRAFRTSFEHIGHYATAAQVARLRTEIGGWFIALAAEAGWRAAHRMPPVWEYLTNRQPHSFLPCMAPIDAVGGYELSPAEYCDPRVRRVVTTAALASQMVNDLYSMAREDLSNGREFNLPTVLAAEENCPRREAVQRTADVHDELVRRFESEAAVLAAAGSPELRRFLTGLWAWMGGNRAWHAASKRYQD</sequence>
<evidence type="ECO:0000256" key="3">
    <source>
        <dbReference type="ARBA" id="ARBA00022842"/>
    </source>
</evidence>
<evidence type="ECO:0000313" key="9">
    <source>
        <dbReference type="EMBL" id="RJO69304.1"/>
    </source>
</evidence>
<dbReference type="InterPro" id="IPR008949">
    <property type="entry name" value="Isoprenoid_synthase_dom_sf"/>
</dbReference>
<keyword evidence="4 7" id="KW-0456">Lyase</keyword>
<keyword evidence="10" id="KW-1185">Reference proteome</keyword>
<dbReference type="PANTHER" id="PTHR35201">
    <property type="entry name" value="TERPENE SYNTHASE"/>
    <property type="match status" value="1"/>
</dbReference>
<accession>A0A3A4K4U8</accession>
<dbReference type="InterPro" id="IPR047945">
    <property type="entry name" value="MIB_synthase"/>
</dbReference>
<dbReference type="Gene3D" id="1.10.600.10">
    <property type="entry name" value="Farnesyl Diphosphate Synthase"/>
    <property type="match status" value="1"/>
</dbReference>
<dbReference type="GO" id="GO:0010333">
    <property type="term" value="F:terpene synthase activity"/>
    <property type="evidence" value="ECO:0007669"/>
    <property type="project" value="InterPro"/>
</dbReference>
<dbReference type="OrthoDB" id="4567121at2"/>
<feature type="region of interest" description="Disordered" evidence="8">
    <location>
        <begin position="38"/>
        <end position="71"/>
    </location>
</feature>
<dbReference type="RefSeq" id="WP_120044887.1">
    <property type="nucleotide sequence ID" value="NZ_QZFU01000045.1"/>
</dbReference>
<dbReference type="Pfam" id="PF19086">
    <property type="entry name" value="Terpene_syn_C_2"/>
    <property type="match status" value="1"/>
</dbReference>
<organism evidence="9 10">
    <name type="scientific">Nocardia panacis</name>
    <dbReference type="NCBI Taxonomy" id="2340916"/>
    <lineage>
        <taxon>Bacteria</taxon>
        <taxon>Bacillati</taxon>
        <taxon>Actinomycetota</taxon>
        <taxon>Actinomycetes</taxon>
        <taxon>Mycobacteriales</taxon>
        <taxon>Nocardiaceae</taxon>
        <taxon>Nocardia</taxon>
    </lineage>
</organism>
<evidence type="ECO:0000256" key="4">
    <source>
        <dbReference type="ARBA" id="ARBA00023239"/>
    </source>
</evidence>
<evidence type="ECO:0000256" key="6">
    <source>
        <dbReference type="ARBA" id="ARBA00035653"/>
    </source>
</evidence>
<gene>
    <name evidence="9" type="ORF">D5S18_32210</name>
</gene>
<dbReference type="GO" id="GO:0046872">
    <property type="term" value="F:metal ion binding"/>
    <property type="evidence" value="ECO:0007669"/>
    <property type="project" value="UniProtKB-KW"/>
</dbReference>
<comment type="similarity">
    <text evidence="6">Belongs to the terpene synthase family. 2-methylisoborneol synthase subfamily.</text>
</comment>
<evidence type="ECO:0000256" key="2">
    <source>
        <dbReference type="ARBA" id="ARBA00022723"/>
    </source>
</evidence>
<keyword evidence="2 7" id="KW-0479">Metal-binding</keyword>
<dbReference type="SFLD" id="SFLDG01020">
    <property type="entry name" value="Terpene_Cyclase_Like_2"/>
    <property type="match status" value="1"/>
</dbReference>